<keyword evidence="3" id="KW-1185">Reference proteome</keyword>
<protein>
    <submittedName>
        <fullName evidence="2">Uncharacterized protein</fullName>
    </submittedName>
</protein>
<evidence type="ECO:0000313" key="3">
    <source>
        <dbReference type="Proteomes" id="UP001176059"/>
    </source>
</evidence>
<accession>A0AA38JHF9</accession>
<dbReference type="EMBL" id="JANVFO010000026">
    <property type="protein sequence ID" value="KAJ3732102.1"/>
    <property type="molecule type" value="Genomic_DNA"/>
</dbReference>
<feature type="compositionally biased region" description="Polar residues" evidence="1">
    <location>
        <begin position="75"/>
        <end position="87"/>
    </location>
</feature>
<sequence length="473" mass="53108">MSEAPADSSSFLASLPQRLASSTPTSQNRIVSEPGATVSTPRVKQAKRRWSDQNRADRMSEKETEALSGEENLLPSPSQESYSNTSGDSEESDFETYPYPLNVHRAPDNVTEVTELQSNIPYQATVAQTWPWYHYGLYYGMPAGSYPLNTVTINQPLGTYYPETSSNSFEEAASEPKESDSTIAPGTLIQEESHTTGMGKNHLVATELIDKYQVVEVFKQIVSLLPSVFDKPDAPALSPIPSTKRVLTAVKFHRMLPDKFPYPLHGPSRRRGEKVFFHPGPTAIQWFGYGRQHALVIGIRNQDHPTLGVRLEGTFKDLYNQKREMFHVQKNNLYYAGTYKCLRIEQMITIPEIIESLDLSLIAKPFKADMIKAAMQAQRHRTPNDPSLLLDRMTELCLDGTIKFEWAAFQCVGFDENVFRALGGRYVGPSVPIVEYVQKLLRESTNVLNADQSKPQLSEQDTDASIEVDEVYA</sequence>
<name>A0AA38JHF9_9AGAR</name>
<comment type="caution">
    <text evidence="2">The sequence shown here is derived from an EMBL/GenBank/DDBJ whole genome shotgun (WGS) entry which is preliminary data.</text>
</comment>
<feature type="region of interest" description="Disordered" evidence="1">
    <location>
        <begin position="1"/>
        <end position="96"/>
    </location>
</feature>
<feature type="region of interest" description="Disordered" evidence="1">
    <location>
        <begin position="164"/>
        <end position="183"/>
    </location>
</feature>
<feature type="compositionally biased region" description="Polar residues" evidence="1">
    <location>
        <begin position="19"/>
        <end position="30"/>
    </location>
</feature>
<proteinExistence type="predicted"/>
<dbReference type="Proteomes" id="UP001176059">
    <property type="component" value="Unassembled WGS sequence"/>
</dbReference>
<reference evidence="2" key="1">
    <citation type="submission" date="2022-08" db="EMBL/GenBank/DDBJ databases">
        <authorList>
            <consortium name="DOE Joint Genome Institute"/>
            <person name="Min B."/>
            <person name="Sierra-Patev S."/>
            <person name="Naranjo-Ortiz M."/>
            <person name="Looney B."/>
            <person name="Konkel Z."/>
            <person name="Slot J.C."/>
            <person name="Sakamoto Y."/>
            <person name="Steenwyk J.L."/>
            <person name="Rokas A."/>
            <person name="Carro J."/>
            <person name="Camarero S."/>
            <person name="Ferreira P."/>
            <person name="Molpeceres G."/>
            <person name="Ruiz-duenas F.J."/>
            <person name="Serrano A."/>
            <person name="Henrissat B."/>
            <person name="Drula E."/>
            <person name="Hughes K.W."/>
            <person name="Mata J.L."/>
            <person name="Ishikawa N.K."/>
            <person name="Vargas-Isla R."/>
            <person name="Ushijima S."/>
            <person name="Smith C.A."/>
            <person name="Ahrendt S."/>
            <person name="Andreopoulos W."/>
            <person name="He G."/>
            <person name="LaButti K."/>
            <person name="Lipzen A."/>
            <person name="Ng V."/>
            <person name="Riley R."/>
            <person name="Sandor L."/>
            <person name="Barry K."/>
            <person name="Martinez A.T."/>
            <person name="Xiao Y."/>
            <person name="Gibbons J.G."/>
            <person name="Terashima K."/>
            <person name="Hibbett D.S."/>
            <person name="Grigoriev I.V."/>
        </authorList>
    </citation>
    <scope>NUCLEOTIDE SEQUENCE</scope>
    <source>
        <strain evidence="2">ET3784</strain>
    </source>
</reference>
<gene>
    <name evidence="2" type="ORF">DFJ43DRAFT_1075586</name>
</gene>
<evidence type="ECO:0000313" key="2">
    <source>
        <dbReference type="EMBL" id="KAJ3732102.1"/>
    </source>
</evidence>
<feature type="compositionally biased region" description="Basic and acidic residues" evidence="1">
    <location>
        <begin position="49"/>
        <end position="65"/>
    </location>
</feature>
<reference evidence="2" key="2">
    <citation type="journal article" date="2023" name="Proc. Natl. Acad. Sci. U.S.A.">
        <title>A global phylogenomic analysis of the shiitake genus Lentinula.</title>
        <authorList>
            <person name="Sierra-Patev S."/>
            <person name="Min B."/>
            <person name="Naranjo-Ortiz M."/>
            <person name="Looney B."/>
            <person name="Konkel Z."/>
            <person name="Slot J.C."/>
            <person name="Sakamoto Y."/>
            <person name="Steenwyk J.L."/>
            <person name="Rokas A."/>
            <person name="Carro J."/>
            <person name="Camarero S."/>
            <person name="Ferreira P."/>
            <person name="Molpeceres G."/>
            <person name="Ruiz-Duenas F.J."/>
            <person name="Serrano A."/>
            <person name="Henrissat B."/>
            <person name="Drula E."/>
            <person name="Hughes K.W."/>
            <person name="Mata J.L."/>
            <person name="Ishikawa N.K."/>
            <person name="Vargas-Isla R."/>
            <person name="Ushijima S."/>
            <person name="Smith C.A."/>
            <person name="Donoghue J."/>
            <person name="Ahrendt S."/>
            <person name="Andreopoulos W."/>
            <person name="He G."/>
            <person name="LaButti K."/>
            <person name="Lipzen A."/>
            <person name="Ng V."/>
            <person name="Riley R."/>
            <person name="Sandor L."/>
            <person name="Barry K."/>
            <person name="Martinez A.T."/>
            <person name="Xiao Y."/>
            <person name="Gibbons J.G."/>
            <person name="Terashima K."/>
            <person name="Grigoriev I.V."/>
            <person name="Hibbett D."/>
        </authorList>
    </citation>
    <scope>NUCLEOTIDE SEQUENCE</scope>
    <source>
        <strain evidence="2">ET3784</strain>
    </source>
</reference>
<evidence type="ECO:0000256" key="1">
    <source>
        <dbReference type="SAM" id="MobiDB-lite"/>
    </source>
</evidence>
<organism evidence="2 3">
    <name type="scientific">Lentinula guzmanii</name>
    <dbReference type="NCBI Taxonomy" id="2804957"/>
    <lineage>
        <taxon>Eukaryota</taxon>
        <taxon>Fungi</taxon>
        <taxon>Dikarya</taxon>
        <taxon>Basidiomycota</taxon>
        <taxon>Agaricomycotina</taxon>
        <taxon>Agaricomycetes</taxon>
        <taxon>Agaricomycetidae</taxon>
        <taxon>Agaricales</taxon>
        <taxon>Marasmiineae</taxon>
        <taxon>Omphalotaceae</taxon>
        <taxon>Lentinula</taxon>
    </lineage>
</organism>
<dbReference type="AlphaFoldDB" id="A0AA38JHF9"/>